<gene>
    <name evidence="2" type="ORF">TKK_009001</name>
</gene>
<reference evidence="2 3" key="1">
    <citation type="journal article" date="2024" name="bioRxiv">
        <title>A reference genome for Trichogramma kaykai: A tiny desert-dwelling parasitoid wasp with competing sex-ratio distorters.</title>
        <authorList>
            <person name="Culotta J."/>
            <person name="Lindsey A.R."/>
        </authorList>
    </citation>
    <scope>NUCLEOTIDE SEQUENCE [LARGE SCALE GENOMIC DNA]</scope>
    <source>
        <strain evidence="2 3">KSX58</strain>
    </source>
</reference>
<name>A0ABD2WV78_9HYME</name>
<dbReference type="AlphaFoldDB" id="A0ABD2WV78"/>
<evidence type="ECO:0000313" key="2">
    <source>
        <dbReference type="EMBL" id="KAL3396952.1"/>
    </source>
</evidence>
<feature type="signal peptide" evidence="1">
    <location>
        <begin position="1"/>
        <end position="19"/>
    </location>
</feature>
<dbReference type="EMBL" id="JBJJXI010000067">
    <property type="protein sequence ID" value="KAL3396952.1"/>
    <property type="molecule type" value="Genomic_DNA"/>
</dbReference>
<protein>
    <submittedName>
        <fullName evidence="2">Uncharacterized protein</fullName>
    </submittedName>
</protein>
<keyword evidence="1" id="KW-0732">Signal</keyword>
<evidence type="ECO:0000256" key="1">
    <source>
        <dbReference type="SAM" id="SignalP"/>
    </source>
</evidence>
<dbReference type="Proteomes" id="UP001627154">
    <property type="component" value="Unassembled WGS sequence"/>
</dbReference>
<proteinExistence type="predicted"/>
<sequence>MNNNLILVFVLCFVAAADRAPLVSSKLPPPNRNANCDEDCLFESLKKQLLRIFVKDDSGNLRVPLIEGSQGVWGFKINYELRDAVISDVRKMARDGDVEINKEGEGITIKLRVKVSNILGKMATATGSLGWFSFSFKNPKAEIFAVEMSFAITLDRGRTPCKVTFGDVATHATGVKITTQEYLPDWVKDQAMRYLDPALADAATTILNSESDVECEPFLAIVADRLPQ</sequence>
<keyword evidence="3" id="KW-1185">Reference proteome</keyword>
<organism evidence="2 3">
    <name type="scientific">Trichogramma kaykai</name>
    <dbReference type="NCBI Taxonomy" id="54128"/>
    <lineage>
        <taxon>Eukaryota</taxon>
        <taxon>Metazoa</taxon>
        <taxon>Ecdysozoa</taxon>
        <taxon>Arthropoda</taxon>
        <taxon>Hexapoda</taxon>
        <taxon>Insecta</taxon>
        <taxon>Pterygota</taxon>
        <taxon>Neoptera</taxon>
        <taxon>Endopterygota</taxon>
        <taxon>Hymenoptera</taxon>
        <taxon>Apocrita</taxon>
        <taxon>Proctotrupomorpha</taxon>
        <taxon>Chalcidoidea</taxon>
        <taxon>Trichogrammatidae</taxon>
        <taxon>Trichogramma</taxon>
    </lineage>
</organism>
<accession>A0ABD2WV78</accession>
<comment type="caution">
    <text evidence="2">The sequence shown here is derived from an EMBL/GenBank/DDBJ whole genome shotgun (WGS) entry which is preliminary data.</text>
</comment>
<evidence type="ECO:0000313" key="3">
    <source>
        <dbReference type="Proteomes" id="UP001627154"/>
    </source>
</evidence>
<feature type="chain" id="PRO_5044859278" evidence="1">
    <location>
        <begin position="20"/>
        <end position="228"/>
    </location>
</feature>